<keyword evidence="2" id="KW-0238">DNA-binding</keyword>
<feature type="domain" description="HTH cro/C1-type" evidence="5">
    <location>
        <begin position="17"/>
        <end position="46"/>
    </location>
</feature>
<dbReference type="InterPro" id="IPR010982">
    <property type="entry name" value="Lambda_DNA-bd_dom_sf"/>
</dbReference>
<dbReference type="Gene3D" id="3.40.50.2300">
    <property type="match status" value="2"/>
</dbReference>
<dbReference type="AlphaFoldDB" id="A0A3S5D704"/>
<dbReference type="PANTHER" id="PTHR30146:SF131">
    <property type="entry name" value="LACI FAMILY DNA-BINDING TRANSCRIPTIONAL REGULATOR"/>
    <property type="match status" value="1"/>
</dbReference>
<dbReference type="PRINTS" id="PR00036">
    <property type="entry name" value="HTHLACI"/>
</dbReference>
<evidence type="ECO:0000256" key="3">
    <source>
        <dbReference type="ARBA" id="ARBA00023163"/>
    </source>
</evidence>
<evidence type="ECO:0000313" key="6">
    <source>
        <dbReference type="EMBL" id="VDZ54213.1"/>
    </source>
</evidence>
<dbReference type="PROSITE" id="PS50943">
    <property type="entry name" value="HTH_CROC1"/>
    <property type="match status" value="1"/>
</dbReference>
<gene>
    <name evidence="6" type="primary">galS_1</name>
    <name evidence="6" type="ORF">NCTC11214_01334</name>
</gene>
<keyword evidence="3" id="KW-0804">Transcription</keyword>
<evidence type="ECO:0000259" key="5">
    <source>
        <dbReference type="PROSITE" id="PS50943"/>
    </source>
</evidence>
<dbReference type="Proteomes" id="UP000281391">
    <property type="component" value="Chromosome"/>
</dbReference>
<reference evidence="6 7" key="1">
    <citation type="submission" date="2018-12" db="EMBL/GenBank/DDBJ databases">
        <authorList>
            <consortium name="Pathogen Informatics"/>
        </authorList>
    </citation>
    <scope>NUCLEOTIDE SEQUENCE [LARGE SCALE GENOMIC DNA]</scope>
    <source>
        <strain evidence="6 7">NCTC11214</strain>
    </source>
</reference>
<sequence>MRSQQRGSSKDEGYMVTLEDVAALAGVSRATVSRVVNGDSNVKAPTREKVEQAIAQLGYTPNPAARALASSHSNTLGLVTTSYRGGFFGMLMDFVQGEAESHGKQLLVTQGRNSAQNELHAIQRLFSLRCDGVILHVRYLSDQRLRQLADERHRFVLLDRLVPGLEDRCVTFDHARASRMATQQLIDAGHRRIACISGPRQRASSRLRILGFELAMQAAMLTPLACLEGAYDLESGYRCADRLLRAAPLPTAIYCCNEEMAIGALLAINEHRLSVPQDIALISYDSGERAQFMRPALTSVHFPIAEMAQFATRLLIAPETPAVTFTPIVIPRDSIAAPAA</sequence>
<dbReference type="PROSITE" id="PS50932">
    <property type="entry name" value="HTH_LACI_2"/>
    <property type="match status" value="1"/>
</dbReference>
<dbReference type="EMBL" id="LR134117">
    <property type="protein sequence ID" value="VDZ54213.1"/>
    <property type="molecule type" value="Genomic_DNA"/>
</dbReference>
<dbReference type="InterPro" id="IPR001387">
    <property type="entry name" value="Cro/C1-type_HTH"/>
</dbReference>
<accession>A0A3S5D704</accession>
<keyword evidence="1" id="KW-0805">Transcription regulation</keyword>
<dbReference type="PANTHER" id="PTHR30146">
    <property type="entry name" value="LACI-RELATED TRANSCRIPTIONAL REPRESSOR"/>
    <property type="match status" value="1"/>
</dbReference>
<protein>
    <submittedName>
        <fullName evidence="6">Mgl repressor and galactose ultrainduction factor</fullName>
    </submittedName>
</protein>
<evidence type="ECO:0000256" key="2">
    <source>
        <dbReference type="ARBA" id="ARBA00023125"/>
    </source>
</evidence>
<dbReference type="SUPFAM" id="SSF53822">
    <property type="entry name" value="Periplasmic binding protein-like I"/>
    <property type="match status" value="1"/>
</dbReference>
<dbReference type="KEGG" id="sof:NCTC11214_01334"/>
<proteinExistence type="predicted"/>
<dbReference type="SMART" id="SM00354">
    <property type="entry name" value="HTH_LACI"/>
    <property type="match status" value="1"/>
</dbReference>
<dbReference type="InterPro" id="IPR046335">
    <property type="entry name" value="LacI/GalR-like_sensor"/>
</dbReference>
<dbReference type="PROSITE" id="PS00356">
    <property type="entry name" value="HTH_LACI_1"/>
    <property type="match status" value="1"/>
</dbReference>
<dbReference type="InterPro" id="IPR028082">
    <property type="entry name" value="Peripla_BP_I"/>
</dbReference>
<evidence type="ECO:0000256" key="1">
    <source>
        <dbReference type="ARBA" id="ARBA00023015"/>
    </source>
</evidence>
<dbReference type="CDD" id="cd01392">
    <property type="entry name" value="HTH_LacI"/>
    <property type="match status" value="1"/>
</dbReference>
<dbReference type="GO" id="GO:0000976">
    <property type="term" value="F:transcription cis-regulatory region binding"/>
    <property type="evidence" value="ECO:0007669"/>
    <property type="project" value="TreeGrafter"/>
</dbReference>
<name>A0A3S5D704_SEROD</name>
<dbReference type="Pfam" id="PF13377">
    <property type="entry name" value="Peripla_BP_3"/>
    <property type="match status" value="1"/>
</dbReference>
<dbReference type="Pfam" id="PF00356">
    <property type="entry name" value="LacI"/>
    <property type="match status" value="1"/>
</dbReference>
<dbReference type="SUPFAM" id="SSF47413">
    <property type="entry name" value="lambda repressor-like DNA-binding domains"/>
    <property type="match status" value="1"/>
</dbReference>
<dbReference type="Gene3D" id="1.10.260.40">
    <property type="entry name" value="lambda repressor-like DNA-binding domains"/>
    <property type="match status" value="1"/>
</dbReference>
<organism evidence="6 7">
    <name type="scientific">Serratia odorifera</name>
    <dbReference type="NCBI Taxonomy" id="618"/>
    <lineage>
        <taxon>Bacteria</taxon>
        <taxon>Pseudomonadati</taxon>
        <taxon>Pseudomonadota</taxon>
        <taxon>Gammaproteobacteria</taxon>
        <taxon>Enterobacterales</taxon>
        <taxon>Yersiniaceae</taxon>
        <taxon>Serratia</taxon>
    </lineage>
</organism>
<evidence type="ECO:0000313" key="7">
    <source>
        <dbReference type="Proteomes" id="UP000281391"/>
    </source>
</evidence>
<dbReference type="GO" id="GO:0003700">
    <property type="term" value="F:DNA-binding transcription factor activity"/>
    <property type="evidence" value="ECO:0007669"/>
    <property type="project" value="TreeGrafter"/>
</dbReference>
<feature type="domain" description="HTH lacI-type" evidence="4">
    <location>
        <begin position="16"/>
        <end position="70"/>
    </location>
</feature>
<evidence type="ECO:0000259" key="4">
    <source>
        <dbReference type="PROSITE" id="PS50932"/>
    </source>
</evidence>
<dbReference type="InterPro" id="IPR000843">
    <property type="entry name" value="HTH_LacI"/>
</dbReference>